<protein>
    <recommendedName>
        <fullName evidence="2 5">Elongation factor Ts</fullName>
        <shortName evidence="5">EF-Ts</shortName>
    </recommendedName>
</protein>
<evidence type="ECO:0000256" key="3">
    <source>
        <dbReference type="ARBA" id="ARBA00022768"/>
    </source>
</evidence>
<comment type="function">
    <text evidence="5">Associates with the EF-Tu.GDP complex and induces the exchange of GDP to GTP. It remains bound to the aminoacyl-tRNA.EF-Tu.GTP complex up to the GTP hydrolysis stage on the ribosome.</text>
</comment>
<dbReference type="InterPro" id="IPR009060">
    <property type="entry name" value="UBA-like_sf"/>
</dbReference>
<dbReference type="PANTHER" id="PTHR11741:SF0">
    <property type="entry name" value="ELONGATION FACTOR TS, MITOCHONDRIAL"/>
    <property type="match status" value="1"/>
</dbReference>
<accession>A0A1G1ZWY3</accession>
<dbReference type="Proteomes" id="UP000176611">
    <property type="component" value="Unassembled WGS sequence"/>
</dbReference>
<dbReference type="PANTHER" id="PTHR11741">
    <property type="entry name" value="ELONGATION FACTOR TS"/>
    <property type="match status" value="1"/>
</dbReference>
<comment type="subcellular location">
    <subcellularLocation>
        <location evidence="5">Cytoplasm</location>
    </subcellularLocation>
</comment>
<keyword evidence="5" id="KW-0963">Cytoplasm</keyword>
<dbReference type="InterPro" id="IPR014039">
    <property type="entry name" value="Transl_elong_EFTs/EF1B_dimer"/>
</dbReference>
<evidence type="ECO:0000313" key="7">
    <source>
        <dbReference type="EMBL" id="OGY69052.1"/>
    </source>
</evidence>
<dbReference type="Gene3D" id="3.30.479.20">
    <property type="entry name" value="Elongation factor Ts, dimerisation domain"/>
    <property type="match status" value="1"/>
</dbReference>
<keyword evidence="3 5" id="KW-0251">Elongation factor</keyword>
<dbReference type="FunFam" id="1.10.8.10:FF:000001">
    <property type="entry name" value="Elongation factor Ts"/>
    <property type="match status" value="1"/>
</dbReference>
<name>A0A1G1ZWY3_9BACT</name>
<reference evidence="7 8" key="1">
    <citation type="journal article" date="2016" name="Nat. Commun.">
        <title>Thousands of microbial genomes shed light on interconnected biogeochemical processes in an aquifer system.</title>
        <authorList>
            <person name="Anantharaman K."/>
            <person name="Brown C.T."/>
            <person name="Hug L.A."/>
            <person name="Sharon I."/>
            <person name="Castelle C.J."/>
            <person name="Probst A.J."/>
            <person name="Thomas B.C."/>
            <person name="Singh A."/>
            <person name="Wilkins M.J."/>
            <person name="Karaoz U."/>
            <person name="Brodie E.L."/>
            <person name="Williams K.H."/>
            <person name="Hubbard S.S."/>
            <person name="Banfield J.F."/>
        </authorList>
    </citation>
    <scope>NUCLEOTIDE SEQUENCE [LARGE SCALE GENOMIC DNA]</scope>
</reference>
<evidence type="ECO:0000313" key="8">
    <source>
        <dbReference type="Proteomes" id="UP000176611"/>
    </source>
</evidence>
<dbReference type="GO" id="GO:0005737">
    <property type="term" value="C:cytoplasm"/>
    <property type="evidence" value="ECO:0007669"/>
    <property type="project" value="UniProtKB-SubCell"/>
</dbReference>
<evidence type="ECO:0000259" key="6">
    <source>
        <dbReference type="Pfam" id="PF00889"/>
    </source>
</evidence>
<dbReference type="Pfam" id="PF00889">
    <property type="entry name" value="EF_TS"/>
    <property type="match status" value="1"/>
</dbReference>
<keyword evidence="4 5" id="KW-0648">Protein biosynthesis</keyword>
<evidence type="ECO:0000256" key="1">
    <source>
        <dbReference type="ARBA" id="ARBA00005532"/>
    </source>
</evidence>
<dbReference type="InterPro" id="IPR036402">
    <property type="entry name" value="EF-Ts_dimer_sf"/>
</dbReference>
<feature type="region of interest" description="Involved in Mg(2+) ion dislocation from EF-Tu" evidence="5">
    <location>
        <begin position="77"/>
        <end position="80"/>
    </location>
</feature>
<evidence type="ECO:0000256" key="2">
    <source>
        <dbReference type="ARBA" id="ARBA00016956"/>
    </source>
</evidence>
<gene>
    <name evidence="5" type="primary">tsf</name>
    <name evidence="7" type="ORF">A2586_02890</name>
</gene>
<dbReference type="InterPro" id="IPR001816">
    <property type="entry name" value="Transl_elong_EFTs/EF1B"/>
</dbReference>
<dbReference type="SUPFAM" id="SSF46934">
    <property type="entry name" value="UBA-like"/>
    <property type="match status" value="1"/>
</dbReference>
<dbReference type="NCBIfam" id="TIGR00116">
    <property type="entry name" value="tsf"/>
    <property type="match status" value="1"/>
</dbReference>
<proteinExistence type="inferred from homology"/>
<evidence type="ECO:0000256" key="5">
    <source>
        <dbReference type="HAMAP-Rule" id="MF_00050"/>
    </source>
</evidence>
<comment type="similarity">
    <text evidence="1 5">Belongs to the EF-Ts family.</text>
</comment>
<feature type="domain" description="Translation elongation factor EFTs/EF1B dimerisation" evidence="6">
    <location>
        <begin position="68"/>
        <end position="145"/>
    </location>
</feature>
<dbReference type="AlphaFoldDB" id="A0A1G1ZWY3"/>
<dbReference type="SUPFAM" id="SSF54713">
    <property type="entry name" value="Elongation factor Ts (EF-Ts), dimerisation domain"/>
    <property type="match status" value="1"/>
</dbReference>
<dbReference type="Gene3D" id="1.10.8.10">
    <property type="entry name" value="DNA helicase RuvA subunit, C-terminal domain"/>
    <property type="match status" value="1"/>
</dbReference>
<dbReference type="HAMAP" id="MF_00050">
    <property type="entry name" value="EF_Ts"/>
    <property type="match status" value="1"/>
</dbReference>
<dbReference type="GO" id="GO:0003746">
    <property type="term" value="F:translation elongation factor activity"/>
    <property type="evidence" value="ECO:0007669"/>
    <property type="project" value="UniProtKB-UniRule"/>
</dbReference>
<dbReference type="CDD" id="cd14275">
    <property type="entry name" value="UBA_EF-Ts"/>
    <property type="match status" value="1"/>
</dbReference>
<organism evidence="7 8">
    <name type="scientific">Candidatus Harrisonbacteria bacterium RIFOXYD1_FULL_40_9</name>
    <dbReference type="NCBI Taxonomy" id="1798412"/>
    <lineage>
        <taxon>Bacteria</taxon>
        <taxon>Candidatus Harrisoniibacteriota</taxon>
    </lineage>
</organism>
<comment type="caution">
    <text evidence="7">The sequence shown here is derived from an EMBL/GenBank/DDBJ whole genome shotgun (WGS) entry which is preliminary data.</text>
</comment>
<sequence length="146" mass="16433">MTEKIQKLRELTGAGVMDCRNALLEAQSDFDKALQIIKQKGFTKAAKRADRTTGAGVLEAYVHNDRVGVLLELRSETDFVARSPVFKDLAHKLVMQIAAMDPSNIEELLKQPYIKDESETIEEVVKHMIGNVGENIEIARFARYEL</sequence>
<evidence type="ECO:0000256" key="4">
    <source>
        <dbReference type="ARBA" id="ARBA00022917"/>
    </source>
</evidence>
<dbReference type="EMBL" id="MHJO01000021">
    <property type="protein sequence ID" value="OGY69052.1"/>
    <property type="molecule type" value="Genomic_DNA"/>
</dbReference>